<name>A0ABV2PP01_9BACI</name>
<evidence type="ECO:0000256" key="1">
    <source>
        <dbReference type="ARBA" id="ARBA00004370"/>
    </source>
</evidence>
<comment type="caution">
    <text evidence="4">The sequence shown here is derived from an EMBL/GenBank/DDBJ whole genome shotgun (WGS) entry which is preliminary data.</text>
</comment>
<comment type="subcellular location">
    <subcellularLocation>
        <location evidence="1">Membrane</location>
    </subcellularLocation>
</comment>
<evidence type="ECO:0000259" key="3">
    <source>
        <dbReference type="Pfam" id="PF00144"/>
    </source>
</evidence>
<evidence type="ECO:0000313" key="4">
    <source>
        <dbReference type="EMBL" id="MET4562675.1"/>
    </source>
</evidence>
<dbReference type="InterPro" id="IPR050491">
    <property type="entry name" value="AmpC-like"/>
</dbReference>
<keyword evidence="2" id="KW-0472">Membrane</keyword>
<evidence type="ECO:0000256" key="2">
    <source>
        <dbReference type="ARBA" id="ARBA00023136"/>
    </source>
</evidence>
<evidence type="ECO:0000313" key="5">
    <source>
        <dbReference type="Proteomes" id="UP001549363"/>
    </source>
</evidence>
<dbReference type="EMBL" id="JBEPSB010000023">
    <property type="protein sequence ID" value="MET4562675.1"/>
    <property type="molecule type" value="Genomic_DNA"/>
</dbReference>
<dbReference type="Proteomes" id="UP001549363">
    <property type="component" value="Unassembled WGS sequence"/>
</dbReference>
<reference evidence="4 5" key="1">
    <citation type="submission" date="2024-06" db="EMBL/GenBank/DDBJ databases">
        <title>Sorghum-associated microbial communities from plants grown in Nebraska, USA.</title>
        <authorList>
            <person name="Schachtman D."/>
        </authorList>
    </citation>
    <scope>NUCLEOTIDE SEQUENCE [LARGE SCALE GENOMIC DNA]</scope>
    <source>
        <strain evidence="4 5">736</strain>
    </source>
</reference>
<feature type="domain" description="Beta-lactamase-related" evidence="3">
    <location>
        <begin position="18"/>
        <end position="338"/>
    </location>
</feature>
<dbReference type="InterPro" id="IPR012338">
    <property type="entry name" value="Beta-lactam/transpept-like"/>
</dbReference>
<protein>
    <submittedName>
        <fullName evidence="4">CubicO group peptidase (Beta-lactamase class C family)</fullName>
    </submittedName>
</protein>
<dbReference type="Pfam" id="PF00144">
    <property type="entry name" value="Beta-lactamase"/>
    <property type="match status" value="1"/>
</dbReference>
<dbReference type="PANTHER" id="PTHR46825">
    <property type="entry name" value="D-ALANYL-D-ALANINE-CARBOXYPEPTIDASE/ENDOPEPTIDASE AMPH"/>
    <property type="match status" value="1"/>
</dbReference>
<gene>
    <name evidence="4" type="ORF">ABIA69_003866</name>
</gene>
<sequence length="356" mass="40445">MAMIICDQGELAMSVNLQEIVKDMKDRIDFSGAVFVKGKDKELLLNQNFGYANRSEQIENNSSTRFGIASGCKLFTAIAICQLVEKGEISFDSKLSACINHNFKHFDDEVTIHHLLTHTSGIPDYFDEELMDDFEELWIQTPMYRMRTLKDFLPLFQDLPMKSKVGERFHYNNAGYILLGLVVEQATQSNFDDYIQKNIFQQAAMTHAGFFELDALPANTAQGYIDFDDGTWKTNIYSLPAKGGSDGGAFVTVHDMERLWDALLSYSLLNEKVTKLLLTPHVQENQEDYYGYGLWIKKRNDAVLKYHIMGYDPGVSFHSAYYPDVFINVVVCSNKSKGAFAIMSGIEEQLIKTKTL</sequence>
<proteinExistence type="predicted"/>
<dbReference type="Gene3D" id="3.40.710.10">
    <property type="entry name" value="DD-peptidase/beta-lactamase superfamily"/>
    <property type="match status" value="1"/>
</dbReference>
<dbReference type="SUPFAM" id="SSF56601">
    <property type="entry name" value="beta-lactamase/transpeptidase-like"/>
    <property type="match status" value="1"/>
</dbReference>
<accession>A0ABV2PP01</accession>
<dbReference type="PANTHER" id="PTHR46825:SF11">
    <property type="entry name" value="PENICILLIN-BINDING PROTEIN 4"/>
    <property type="match status" value="1"/>
</dbReference>
<organism evidence="4 5">
    <name type="scientific">Lysinibacillus parviboronicapiens</name>
    <dbReference type="NCBI Taxonomy" id="436516"/>
    <lineage>
        <taxon>Bacteria</taxon>
        <taxon>Bacillati</taxon>
        <taxon>Bacillota</taxon>
        <taxon>Bacilli</taxon>
        <taxon>Bacillales</taxon>
        <taxon>Bacillaceae</taxon>
        <taxon>Lysinibacillus</taxon>
    </lineage>
</organism>
<dbReference type="InterPro" id="IPR001466">
    <property type="entry name" value="Beta-lactam-related"/>
</dbReference>
<keyword evidence="5" id="KW-1185">Reference proteome</keyword>